<dbReference type="InterPro" id="IPR037132">
    <property type="entry name" value="N_Gln_amidohydro_ab_roll_sf"/>
</dbReference>
<evidence type="ECO:0000313" key="10">
    <source>
        <dbReference type="EMBL" id="KIK21374.1"/>
    </source>
</evidence>
<evidence type="ECO:0000313" key="11">
    <source>
        <dbReference type="Proteomes" id="UP000054018"/>
    </source>
</evidence>
<protein>
    <recommendedName>
        <fullName evidence="4 8">Protein N-terminal glutamine amidohydrolase</fullName>
        <ecNumber evidence="3 8">3.5.1.122</ecNumber>
    </recommendedName>
    <alternativeName>
        <fullName evidence="6 8">Protein NH2-terminal glutamine deamidase</fullName>
    </alternativeName>
</protein>
<reference evidence="11" key="2">
    <citation type="submission" date="2015-01" db="EMBL/GenBank/DDBJ databases">
        <title>Evolutionary Origins and Diversification of the Mycorrhizal Mutualists.</title>
        <authorList>
            <consortium name="DOE Joint Genome Institute"/>
            <consortium name="Mycorrhizal Genomics Consortium"/>
            <person name="Kohler A."/>
            <person name="Kuo A."/>
            <person name="Nagy L.G."/>
            <person name="Floudas D."/>
            <person name="Copeland A."/>
            <person name="Barry K.W."/>
            <person name="Cichocki N."/>
            <person name="Veneault-Fourrey C."/>
            <person name="LaButti K."/>
            <person name="Lindquist E.A."/>
            <person name="Lipzen A."/>
            <person name="Lundell T."/>
            <person name="Morin E."/>
            <person name="Murat C."/>
            <person name="Riley R."/>
            <person name="Ohm R."/>
            <person name="Sun H."/>
            <person name="Tunlid A."/>
            <person name="Henrissat B."/>
            <person name="Grigoriev I.V."/>
            <person name="Hibbett D.S."/>
            <person name="Martin F."/>
        </authorList>
    </citation>
    <scope>NUCLEOTIDE SEQUENCE [LARGE SCALE GENOMIC DNA]</scope>
    <source>
        <strain evidence="11">441</strain>
    </source>
</reference>
<evidence type="ECO:0000256" key="6">
    <source>
        <dbReference type="ARBA" id="ARBA00029677"/>
    </source>
</evidence>
<sequence length="178" mass="21008">MNQIGANWYALSEYNPMLPDIKDNVYTSQYCEENIYLLARRMLAQPNIEEKWDINIIFVSNPSRTVALWNQRASSSIGNAVIWDYHVILALRGAFAADRDDERGTRIYDLDTRLPVPYHWEEYLEQTFPDHSNLPRRFQSFFRVVPCKVYLDNFASDRSHMVTQRPITLDVFVLQRNL</sequence>
<keyword evidence="11" id="KW-1185">Reference proteome</keyword>
<dbReference type="EC" id="3.5.1.122" evidence="3 8"/>
<feature type="domain" description="Protein N-terminal glutamine amidohydrolase alpha beta roll" evidence="9">
    <location>
        <begin position="26"/>
        <end position="164"/>
    </location>
</feature>
<dbReference type="OrthoDB" id="191192at2759"/>
<dbReference type="Pfam" id="PF09764">
    <property type="entry name" value="Nt_Gln_amidase"/>
    <property type="match status" value="1"/>
</dbReference>
<reference evidence="10 11" key="1">
    <citation type="submission" date="2014-04" db="EMBL/GenBank/DDBJ databases">
        <authorList>
            <consortium name="DOE Joint Genome Institute"/>
            <person name="Kuo A."/>
            <person name="Kohler A."/>
            <person name="Costa M.D."/>
            <person name="Nagy L.G."/>
            <person name="Floudas D."/>
            <person name="Copeland A."/>
            <person name="Barry K.W."/>
            <person name="Cichocki N."/>
            <person name="Veneault-Fourrey C."/>
            <person name="LaButti K."/>
            <person name="Lindquist E.A."/>
            <person name="Lipzen A."/>
            <person name="Lundell T."/>
            <person name="Morin E."/>
            <person name="Murat C."/>
            <person name="Sun H."/>
            <person name="Tunlid A."/>
            <person name="Henrissat B."/>
            <person name="Grigoriev I.V."/>
            <person name="Hibbett D.S."/>
            <person name="Martin F."/>
            <person name="Nordberg H.P."/>
            <person name="Cantor M.N."/>
            <person name="Hua S.X."/>
        </authorList>
    </citation>
    <scope>NUCLEOTIDE SEQUENCE [LARGE SCALE GENOMIC DNA]</scope>
    <source>
        <strain evidence="10 11">441</strain>
    </source>
</reference>
<organism evidence="10 11">
    <name type="scientific">Pisolithus microcarpus 441</name>
    <dbReference type="NCBI Taxonomy" id="765257"/>
    <lineage>
        <taxon>Eukaryota</taxon>
        <taxon>Fungi</taxon>
        <taxon>Dikarya</taxon>
        <taxon>Basidiomycota</taxon>
        <taxon>Agaricomycotina</taxon>
        <taxon>Agaricomycetes</taxon>
        <taxon>Agaricomycetidae</taxon>
        <taxon>Boletales</taxon>
        <taxon>Sclerodermatineae</taxon>
        <taxon>Pisolithaceae</taxon>
        <taxon>Pisolithus</taxon>
    </lineage>
</organism>
<comment type="catalytic activity">
    <reaction evidence="7 8">
        <text>N-terminal L-glutaminyl-[protein] + H2O = N-terminal L-glutamyl-[protein] + NH4(+)</text>
        <dbReference type="Rhea" id="RHEA:50680"/>
        <dbReference type="Rhea" id="RHEA-COMP:12668"/>
        <dbReference type="Rhea" id="RHEA-COMP:12777"/>
        <dbReference type="ChEBI" id="CHEBI:15377"/>
        <dbReference type="ChEBI" id="CHEBI:28938"/>
        <dbReference type="ChEBI" id="CHEBI:64721"/>
        <dbReference type="ChEBI" id="CHEBI:64722"/>
        <dbReference type="EC" id="3.5.1.122"/>
    </reaction>
</comment>
<dbReference type="Gene3D" id="3.10.620.10">
    <property type="entry name" value="Protein N-terminal glutamine amidohydrolase, alpha beta roll"/>
    <property type="match status" value="1"/>
</dbReference>
<evidence type="ECO:0000256" key="8">
    <source>
        <dbReference type="RuleBase" id="RU367082"/>
    </source>
</evidence>
<name>A0A0C9Z5F6_9AGAM</name>
<gene>
    <name evidence="10" type="ORF">PISMIDRAFT_681288</name>
</gene>
<comment type="similarity">
    <text evidence="1 8">Belongs to the NTAQ1 family.</text>
</comment>
<evidence type="ECO:0000256" key="1">
    <source>
        <dbReference type="ARBA" id="ARBA00008985"/>
    </source>
</evidence>
<dbReference type="PANTHER" id="PTHR13035:SF0">
    <property type="entry name" value="PROTEIN N-TERMINAL GLUTAMINE AMIDOHYDROLASE"/>
    <property type="match status" value="1"/>
</dbReference>
<dbReference type="HOGENOM" id="CLU_091083_1_0_1"/>
<dbReference type="GO" id="GO:0005634">
    <property type="term" value="C:nucleus"/>
    <property type="evidence" value="ECO:0007669"/>
    <property type="project" value="TreeGrafter"/>
</dbReference>
<evidence type="ECO:0000256" key="4">
    <source>
        <dbReference type="ARBA" id="ARBA00021247"/>
    </source>
</evidence>
<evidence type="ECO:0000256" key="2">
    <source>
        <dbReference type="ARBA" id="ARBA00011245"/>
    </source>
</evidence>
<dbReference type="GO" id="GO:0005829">
    <property type="term" value="C:cytosol"/>
    <property type="evidence" value="ECO:0007669"/>
    <property type="project" value="TreeGrafter"/>
</dbReference>
<dbReference type="AlphaFoldDB" id="A0A0C9Z5F6"/>
<evidence type="ECO:0000256" key="7">
    <source>
        <dbReference type="ARBA" id="ARBA00048768"/>
    </source>
</evidence>
<comment type="function">
    <text evidence="8">Mediates the side-chain deamidation of N-terminal glutamine residues to glutamate, an important step in N-end rule pathway of protein degradation. Conversion of the resulting N-terminal glutamine to glutamate renders the protein susceptible to arginylation, polyubiquitination and degradation as specified by the N-end rule. Does not act on substrates with internal or C-terminal glutamine and does not act on non-glutamine residues in any position.</text>
</comment>
<evidence type="ECO:0000256" key="3">
    <source>
        <dbReference type="ARBA" id="ARBA00012718"/>
    </source>
</evidence>
<evidence type="ECO:0000256" key="5">
    <source>
        <dbReference type="ARBA" id="ARBA00022801"/>
    </source>
</evidence>
<proteinExistence type="inferred from homology"/>
<keyword evidence="5 8" id="KW-0378">Hydrolase</keyword>
<evidence type="ECO:0000259" key="9">
    <source>
        <dbReference type="Pfam" id="PF09764"/>
    </source>
</evidence>
<comment type="subunit">
    <text evidence="2 8">Monomer.</text>
</comment>
<dbReference type="InterPro" id="IPR023128">
    <property type="entry name" value="Prot_N_Gln_amidohydro_ab_roll"/>
</dbReference>
<accession>A0A0C9Z5F6</accession>
<dbReference type="InterPro" id="IPR039733">
    <property type="entry name" value="NTAQ1"/>
</dbReference>
<dbReference type="GO" id="GO:0070773">
    <property type="term" value="F:protein-N-terminal glutamine amidohydrolase activity"/>
    <property type="evidence" value="ECO:0007669"/>
    <property type="project" value="UniProtKB-UniRule"/>
</dbReference>
<dbReference type="EMBL" id="KN833752">
    <property type="protein sequence ID" value="KIK21374.1"/>
    <property type="molecule type" value="Genomic_DNA"/>
</dbReference>
<dbReference type="GO" id="GO:0008418">
    <property type="term" value="F:protein-N-terminal asparagine amidohydrolase activity"/>
    <property type="evidence" value="ECO:0007669"/>
    <property type="project" value="UniProtKB-UniRule"/>
</dbReference>
<dbReference type="PANTHER" id="PTHR13035">
    <property type="entry name" value="PROTEIN N-TERMINAL GLUTAMINE AMIDOHYDROLASE"/>
    <property type="match status" value="1"/>
</dbReference>
<dbReference type="Proteomes" id="UP000054018">
    <property type="component" value="Unassembled WGS sequence"/>
</dbReference>